<name>V6AR03_9ARCH</name>
<proteinExistence type="predicted"/>
<dbReference type="EMBL" id="CBTY010000006">
    <property type="protein sequence ID" value="CDI05019.1"/>
    <property type="molecule type" value="Genomic_DNA"/>
</dbReference>
<sequence length="28" mass="3389">MNKSIMFPRIIREFDDGHDEEPMVYKCS</sequence>
<evidence type="ECO:0000313" key="2">
    <source>
        <dbReference type="Proteomes" id="UP000018159"/>
    </source>
</evidence>
<reference evidence="1 2" key="1">
    <citation type="journal article" date="2013" name="PLoS ONE">
        <title>Enrichment and Genome Sequence of the Group I.1a Ammonia-Oxidizing Archaeon ?Ca. Nitrosotenuis uzonensis? Representing a Clade Globally.</title>
        <authorList>
            <person name="Lebedeva E.V."/>
            <person name="Hatzenpichler R."/>
            <person name="Pelletier E."/>
            <person name="Schuster N."/>
            <person name="Hauzmayer S."/>
            <person name="Bulaev A."/>
            <person name="Grigor'eva N.V."/>
            <person name="Galushko A."/>
            <person name="Schmid M."/>
            <person name="Palatinszky M."/>
            <person name="Le Paslier D."/>
            <person name="Daims H."/>
            <person name="Wagner M."/>
        </authorList>
    </citation>
    <scope>NUCLEOTIDE SEQUENCE [LARGE SCALE GENOMIC DNA]</scope>
    <source>
        <strain evidence="1 2">N4</strain>
    </source>
</reference>
<evidence type="ECO:0000313" key="1">
    <source>
        <dbReference type="EMBL" id="CDI05019.1"/>
    </source>
</evidence>
<dbReference type="AlphaFoldDB" id="V6AR03"/>
<organism evidence="1 2">
    <name type="scientific">Candidatus Nitrosotenuis uzonensis</name>
    <dbReference type="NCBI Taxonomy" id="1407055"/>
    <lineage>
        <taxon>Archaea</taxon>
        <taxon>Nitrososphaerota</taxon>
        <taxon>Candidatus Nitrosotenuis</taxon>
    </lineage>
</organism>
<protein>
    <submittedName>
        <fullName evidence="1">Uncharacterized protein</fullName>
    </submittedName>
</protein>
<gene>
    <name evidence="1" type="ORF">NITUZ_140094</name>
</gene>
<dbReference type="Proteomes" id="UP000018159">
    <property type="component" value="Unassembled WGS sequence"/>
</dbReference>
<dbReference type="STRING" id="1407055.NITUZ_140094"/>
<accession>V6AR03</accession>
<keyword evidence="2" id="KW-1185">Reference proteome</keyword>
<comment type="caution">
    <text evidence="1">The sequence shown here is derived from an EMBL/GenBank/DDBJ whole genome shotgun (WGS) entry which is preliminary data.</text>
</comment>